<dbReference type="Pfam" id="PF21096">
    <property type="entry name" value="RecA_C"/>
    <property type="match status" value="1"/>
</dbReference>
<dbReference type="Proteomes" id="UP001162891">
    <property type="component" value="Chromosome"/>
</dbReference>
<evidence type="ECO:0000313" key="2">
    <source>
        <dbReference type="EMBL" id="BDG02527.1"/>
    </source>
</evidence>
<evidence type="ECO:0000313" key="3">
    <source>
        <dbReference type="Proteomes" id="UP001162891"/>
    </source>
</evidence>
<feature type="domain" description="RecA-like C-terminal" evidence="1">
    <location>
        <begin position="6"/>
        <end position="58"/>
    </location>
</feature>
<dbReference type="InterPro" id="IPR049261">
    <property type="entry name" value="RecA-like_C"/>
</dbReference>
<name>A0ABM7WSS6_9BACT</name>
<dbReference type="SUPFAM" id="SSF54752">
    <property type="entry name" value="RecA protein, C-terminal domain"/>
    <property type="match status" value="1"/>
</dbReference>
<protein>
    <recommendedName>
        <fullName evidence="1">RecA-like C-terminal domain-containing protein</fullName>
    </recommendedName>
</protein>
<organism evidence="2 3">
    <name type="scientific">Anaeromyxobacter oryzae</name>
    <dbReference type="NCBI Taxonomy" id="2918170"/>
    <lineage>
        <taxon>Bacteria</taxon>
        <taxon>Pseudomonadati</taxon>
        <taxon>Myxococcota</taxon>
        <taxon>Myxococcia</taxon>
        <taxon>Myxococcales</taxon>
        <taxon>Cystobacterineae</taxon>
        <taxon>Anaeromyxobacteraceae</taxon>
        <taxon>Anaeromyxobacter</taxon>
    </lineage>
</organism>
<dbReference type="InterPro" id="IPR023400">
    <property type="entry name" value="RecA_C_sf"/>
</dbReference>
<proteinExistence type="predicted"/>
<sequence length="69" mass="7587">MDRHAEAIDLGVERGLVEKSGAHFALEGERIGQGRERAIEWLRANPEAFERLVARLREPPTVPAVAAVA</sequence>
<keyword evidence="3" id="KW-1185">Reference proteome</keyword>
<reference evidence="3" key="1">
    <citation type="journal article" date="2022" name="Int. J. Syst. Evol. Microbiol.">
        <title>Anaeromyxobacter oryzae sp. nov., Anaeromyxobacter diazotrophicus sp. nov. and Anaeromyxobacter paludicola sp. nov., isolated from paddy soils.</title>
        <authorList>
            <person name="Itoh H."/>
            <person name="Xu Z."/>
            <person name="Mise K."/>
            <person name="Masuda Y."/>
            <person name="Ushijima N."/>
            <person name="Hayakawa C."/>
            <person name="Shiratori Y."/>
            <person name="Senoo K."/>
        </authorList>
    </citation>
    <scope>NUCLEOTIDE SEQUENCE [LARGE SCALE GENOMIC DNA]</scope>
    <source>
        <strain evidence="3">Red232</strain>
    </source>
</reference>
<dbReference type="RefSeq" id="WP_404800950.1">
    <property type="nucleotide sequence ID" value="NZ_AP025591.1"/>
</dbReference>
<gene>
    <name evidence="2" type="ORF">AMOR_15230</name>
</gene>
<dbReference type="Gene3D" id="3.30.250.10">
    <property type="entry name" value="RecA protein, C-terminal domain"/>
    <property type="match status" value="1"/>
</dbReference>
<accession>A0ABM7WSS6</accession>
<dbReference type="EMBL" id="AP025591">
    <property type="protein sequence ID" value="BDG02527.1"/>
    <property type="molecule type" value="Genomic_DNA"/>
</dbReference>
<evidence type="ECO:0000259" key="1">
    <source>
        <dbReference type="Pfam" id="PF21096"/>
    </source>
</evidence>